<feature type="domain" description="Bacteriophage tail tape measure C-terminal" evidence="4">
    <location>
        <begin position="618"/>
        <end position="686"/>
    </location>
</feature>
<gene>
    <name evidence="5" type="ORF">E2I14_15245</name>
</gene>
<evidence type="ECO:0000256" key="2">
    <source>
        <dbReference type="SAM" id="MobiDB-lite"/>
    </source>
</evidence>
<evidence type="ECO:0000313" key="6">
    <source>
        <dbReference type="Proteomes" id="UP000294829"/>
    </source>
</evidence>
<feature type="transmembrane region" description="Helical" evidence="3">
    <location>
        <begin position="341"/>
        <end position="361"/>
    </location>
</feature>
<organism evidence="5 6">
    <name type="scientific">Sapientia aquatica</name>
    <dbReference type="NCBI Taxonomy" id="1549640"/>
    <lineage>
        <taxon>Bacteria</taxon>
        <taxon>Pseudomonadati</taxon>
        <taxon>Pseudomonadota</taxon>
        <taxon>Betaproteobacteria</taxon>
        <taxon>Burkholderiales</taxon>
        <taxon>Oxalobacteraceae</taxon>
        <taxon>Sapientia</taxon>
    </lineage>
</organism>
<evidence type="ECO:0000256" key="3">
    <source>
        <dbReference type="SAM" id="Phobius"/>
    </source>
</evidence>
<dbReference type="RefSeq" id="WP_133330065.1">
    <property type="nucleotide sequence ID" value="NZ_SMYL01000009.1"/>
</dbReference>
<keyword evidence="6" id="KW-1185">Reference proteome</keyword>
<keyword evidence="3" id="KW-0812">Transmembrane</keyword>
<feature type="coiled-coil region" evidence="1">
    <location>
        <begin position="455"/>
        <end position="482"/>
    </location>
</feature>
<dbReference type="Proteomes" id="UP000294829">
    <property type="component" value="Unassembled WGS sequence"/>
</dbReference>
<keyword evidence="3" id="KW-0472">Membrane</keyword>
<evidence type="ECO:0000259" key="4">
    <source>
        <dbReference type="Pfam" id="PF09718"/>
    </source>
</evidence>
<proteinExistence type="predicted"/>
<protein>
    <recommendedName>
        <fullName evidence="4">Bacteriophage tail tape measure C-terminal domain-containing protein</fullName>
    </recommendedName>
</protein>
<name>A0A4R5VWC6_9BURK</name>
<dbReference type="EMBL" id="SMYL01000009">
    <property type="protein sequence ID" value="TDK63554.1"/>
    <property type="molecule type" value="Genomic_DNA"/>
</dbReference>
<dbReference type="InterPro" id="IPR006431">
    <property type="entry name" value="Phage_tape_meas_C"/>
</dbReference>
<dbReference type="OrthoDB" id="363355at2"/>
<dbReference type="Pfam" id="PF09718">
    <property type="entry name" value="Tape_meas_lam_C"/>
    <property type="match status" value="1"/>
</dbReference>
<reference evidence="5 6" key="1">
    <citation type="submission" date="2019-03" db="EMBL/GenBank/DDBJ databases">
        <title>Sapientia aquatica gen. nov., sp. nov., isolated from a crater lake.</title>
        <authorList>
            <person name="Felfoldi T."/>
            <person name="Szabo A."/>
            <person name="Toth E."/>
            <person name="Schumann P."/>
            <person name="Keki Z."/>
            <person name="Marialigeti K."/>
            <person name="Mathe I."/>
        </authorList>
    </citation>
    <scope>NUCLEOTIDE SEQUENCE [LARGE SCALE GENOMIC DNA]</scope>
    <source>
        <strain evidence="5 6">SA-152</strain>
    </source>
</reference>
<evidence type="ECO:0000256" key="1">
    <source>
        <dbReference type="SAM" id="Coils"/>
    </source>
</evidence>
<keyword evidence="3" id="KW-1133">Transmembrane helix</keyword>
<sequence length="827" mass="88436">MASILDVLFKADYSDLDKASEAAEKLHKHANHASEAGEHLETIFKGMGSAVGEAVEHISRFNNTIGKMMESLEHLATTNVKTIGGLGAFGSEVLAATATAAAFVVVLGLVGVALAFEAAEHIEKMTNLAIAYGYSATQALLMSKAAEKAGSSLDAIEATYVKVAKAAYNANDPLKGTGAAFRSLGIDIKESNGELKSAQELTNEAIEKWKEGKQTTEEFAATTAVLGKGWEKNLPALEAVAEANKVANELQQKGIGISKESSAIVEENTKAHGRMGAIMADVGSRLVEIVIPAFTNLVKWFNTSYESGGLVRGIFVAINASAEILMFGVKLLSSAFQYLEFLLVSVGKGIAAVAASLAMLASGDMKGAKNVWTQYFEDVKKGAESYHESLKDLWKDQGEHTVEPNKEGNSGKGGGDTKDKPVVVKSAIGEAKDMYAAYQVTLDKTLETVEHFNQVQKASAEIARLDAAFEKEKQKITEENNRILKEGGTLKATYSSEELKRITAEKEAIMLRAKAVDDEHAKQLIEVEDYKKLNDFVTKYNNTIDDEIRHRHMSAEQIREENAQRTIEAQLEGNILKLKHDNIWTMERENELRAQAAKATDDVHAATLRLDEANTHYIKNGVADFMTSMGTMDKAAENLTAKGLNGMTDAITNLVVTGKNGFKQLVASMLEEIAKLILKYMVLIPLMKSMQSMMGGFGGIGAGAADAGGSAASAASVVGSAADGGEIGDNNNNGRSILVGEHGPEMFIPRGAGTIVPNNKINVGSGSSSFASHITNNITVQGSSNSSAADNLEQARLISTMIEAKTKQTLAQQLLPGGMLSAAQRRF</sequence>
<dbReference type="AlphaFoldDB" id="A0A4R5VWC6"/>
<evidence type="ECO:0000313" key="5">
    <source>
        <dbReference type="EMBL" id="TDK63554.1"/>
    </source>
</evidence>
<comment type="caution">
    <text evidence="5">The sequence shown here is derived from an EMBL/GenBank/DDBJ whole genome shotgun (WGS) entry which is preliminary data.</text>
</comment>
<keyword evidence="1" id="KW-0175">Coiled coil</keyword>
<feature type="region of interest" description="Disordered" evidence="2">
    <location>
        <begin position="399"/>
        <end position="420"/>
    </location>
</feature>
<feature type="transmembrane region" description="Helical" evidence="3">
    <location>
        <begin position="93"/>
        <end position="116"/>
    </location>
</feature>
<accession>A0A4R5VWC6</accession>